<dbReference type="AlphaFoldDB" id="A0A1I7UEV8"/>
<evidence type="ECO:0000313" key="1">
    <source>
        <dbReference type="Proteomes" id="UP000095282"/>
    </source>
</evidence>
<protein>
    <submittedName>
        <fullName evidence="2">Pyridoxamine 5'-phosphate oxidase family protein</fullName>
    </submittedName>
</protein>
<evidence type="ECO:0000313" key="2">
    <source>
        <dbReference type="WBParaSite" id="Csp11.Scaffold629.g8616.t1"/>
    </source>
</evidence>
<dbReference type="Proteomes" id="UP000095282">
    <property type="component" value="Unplaced"/>
</dbReference>
<sequence>MELIPEHILSLVLGEPPRKTHPQRRPIRMYEDDLGGYTLLTTNGTPIAVMDVNDVLRIHISEGEWVFAGRRQAIRIARLTSINGIPEEPALDDDQGWTEVRDTLWTLGLRFRYEFPLVLPMNAANRGAQYTILGRL</sequence>
<accession>A0A1I7UEV8</accession>
<name>A0A1I7UEV8_9PELO</name>
<organism evidence="1 2">
    <name type="scientific">Caenorhabditis tropicalis</name>
    <dbReference type="NCBI Taxonomy" id="1561998"/>
    <lineage>
        <taxon>Eukaryota</taxon>
        <taxon>Metazoa</taxon>
        <taxon>Ecdysozoa</taxon>
        <taxon>Nematoda</taxon>
        <taxon>Chromadorea</taxon>
        <taxon>Rhabditida</taxon>
        <taxon>Rhabditina</taxon>
        <taxon>Rhabditomorpha</taxon>
        <taxon>Rhabditoidea</taxon>
        <taxon>Rhabditidae</taxon>
        <taxon>Peloderinae</taxon>
        <taxon>Caenorhabditis</taxon>
    </lineage>
</organism>
<keyword evidence="1" id="KW-1185">Reference proteome</keyword>
<reference evidence="2" key="1">
    <citation type="submission" date="2016-11" db="UniProtKB">
        <authorList>
            <consortium name="WormBaseParasite"/>
        </authorList>
    </citation>
    <scope>IDENTIFICATION</scope>
</reference>
<proteinExistence type="predicted"/>
<dbReference type="WBParaSite" id="Csp11.Scaffold629.g8616.t1">
    <property type="protein sequence ID" value="Csp11.Scaffold629.g8616.t1"/>
    <property type="gene ID" value="Csp11.Scaffold629.g8616"/>
</dbReference>